<feature type="chain" id="PRO_5046008052" evidence="9">
    <location>
        <begin position="25"/>
        <end position="468"/>
    </location>
</feature>
<comment type="caution">
    <text evidence="10">The sequence shown here is derived from an EMBL/GenBank/DDBJ whole genome shotgun (WGS) entry which is preliminary data.</text>
</comment>
<reference evidence="11" key="1">
    <citation type="journal article" date="2019" name="Int. J. Syst. Evol. Microbiol.">
        <title>The Global Catalogue of Microorganisms (GCM) 10K type strain sequencing project: providing services to taxonomists for standard genome sequencing and annotation.</title>
        <authorList>
            <consortium name="The Broad Institute Genomics Platform"/>
            <consortium name="The Broad Institute Genome Sequencing Center for Infectious Disease"/>
            <person name="Wu L."/>
            <person name="Ma J."/>
        </authorList>
    </citation>
    <scope>NUCLEOTIDE SEQUENCE [LARGE SCALE GENOMIC DNA]</scope>
    <source>
        <strain evidence="11">CCUG 55609</strain>
    </source>
</reference>
<keyword evidence="5" id="KW-0812">Transmembrane</keyword>
<dbReference type="Gene3D" id="1.20.1600.10">
    <property type="entry name" value="Outer membrane efflux proteins (OEP)"/>
    <property type="match status" value="1"/>
</dbReference>
<evidence type="ECO:0000256" key="7">
    <source>
        <dbReference type="ARBA" id="ARBA00023237"/>
    </source>
</evidence>
<evidence type="ECO:0000256" key="3">
    <source>
        <dbReference type="ARBA" id="ARBA00022448"/>
    </source>
</evidence>
<dbReference type="Pfam" id="PF02321">
    <property type="entry name" value="OEP"/>
    <property type="match status" value="2"/>
</dbReference>
<proteinExistence type="inferred from homology"/>
<feature type="signal peptide" evidence="9">
    <location>
        <begin position="1"/>
        <end position="24"/>
    </location>
</feature>
<keyword evidence="7" id="KW-0998">Cell outer membrane</keyword>
<dbReference type="PANTHER" id="PTHR30026:SF22">
    <property type="entry name" value="OUTER MEMBRANE EFFLUX PROTEIN"/>
    <property type="match status" value="1"/>
</dbReference>
<evidence type="ECO:0000313" key="11">
    <source>
        <dbReference type="Proteomes" id="UP001597173"/>
    </source>
</evidence>
<sequence length="468" mass="50187">MIRKTALAAALVPFLLATTQSVSAETLAGAMAKTYANNPDLNAARAALRAIDENVTIAKAAMRPQINGVAEANATRRQFDKDCAVTPSPVFGCSQPLGRRDTFTSSYGISITQQIFDGFQTLNRVRSAEANVLANREALRAQEISILLAAVEAYTNIARDQAIVVIRQKNLAFLREQLNASKARLNVGEGTQTDVSLAEAQLAEAEALLVSARAALKSSEAVYFQIVGDQPKNIKQPPPATRGVPRNLDQAVAAGLRDNPQILSAERSVDAAGYNVKAAEGTMLPGVSLQGDVFKSVNDSGSTNDNVAGSISARVTIPLYQGGAEYGQIRQAKERLGQQRILVDSARLEVQQTIISVYTQFEAALAAIKANEAEIEAANLALAGVVEERNVGQRTTLDVLIAQQTVLDAQERLVISQRIAVVASYSLLASIGRLTVRDQGLQVAEYRAGDHYEAVKDKWFGLRTVDGR</sequence>
<dbReference type="RefSeq" id="WP_374837457.1">
    <property type="nucleotide sequence ID" value="NZ_JBHEEW010000004.1"/>
</dbReference>
<dbReference type="PANTHER" id="PTHR30026">
    <property type="entry name" value="OUTER MEMBRANE PROTEIN TOLC"/>
    <property type="match status" value="1"/>
</dbReference>
<evidence type="ECO:0000313" key="10">
    <source>
        <dbReference type="EMBL" id="MFD1326969.1"/>
    </source>
</evidence>
<dbReference type="InterPro" id="IPR010130">
    <property type="entry name" value="T1SS_OMP_TolC"/>
</dbReference>
<keyword evidence="11" id="KW-1185">Reference proteome</keyword>
<dbReference type="NCBIfam" id="TIGR01844">
    <property type="entry name" value="type_I_sec_TolC"/>
    <property type="match status" value="1"/>
</dbReference>
<dbReference type="EMBL" id="JBHTNF010000001">
    <property type="protein sequence ID" value="MFD1326969.1"/>
    <property type="molecule type" value="Genomic_DNA"/>
</dbReference>
<evidence type="ECO:0000256" key="6">
    <source>
        <dbReference type="ARBA" id="ARBA00023136"/>
    </source>
</evidence>
<keyword evidence="4" id="KW-1134">Transmembrane beta strand</keyword>
<dbReference type="SUPFAM" id="SSF56954">
    <property type="entry name" value="Outer membrane efflux proteins (OEP)"/>
    <property type="match status" value="1"/>
</dbReference>
<keyword evidence="3" id="KW-0813">Transport</keyword>
<evidence type="ECO:0000256" key="5">
    <source>
        <dbReference type="ARBA" id="ARBA00022692"/>
    </source>
</evidence>
<keyword evidence="6" id="KW-0472">Membrane</keyword>
<comment type="subcellular location">
    <subcellularLocation>
        <location evidence="1">Cell outer membrane</location>
    </subcellularLocation>
</comment>
<feature type="coiled-coil region" evidence="8">
    <location>
        <begin position="195"/>
        <end position="222"/>
    </location>
</feature>
<evidence type="ECO:0000256" key="2">
    <source>
        <dbReference type="ARBA" id="ARBA00007613"/>
    </source>
</evidence>
<dbReference type="InterPro" id="IPR003423">
    <property type="entry name" value="OMP_efflux"/>
</dbReference>
<evidence type="ECO:0000256" key="9">
    <source>
        <dbReference type="SAM" id="SignalP"/>
    </source>
</evidence>
<evidence type="ECO:0000256" key="4">
    <source>
        <dbReference type="ARBA" id="ARBA00022452"/>
    </source>
</evidence>
<dbReference type="Proteomes" id="UP001597173">
    <property type="component" value="Unassembled WGS sequence"/>
</dbReference>
<organism evidence="10 11">
    <name type="scientific">Mycoplana ramosa</name>
    <name type="common">Mycoplana bullata</name>
    <dbReference type="NCBI Taxonomy" id="40837"/>
    <lineage>
        <taxon>Bacteria</taxon>
        <taxon>Pseudomonadati</taxon>
        <taxon>Pseudomonadota</taxon>
        <taxon>Alphaproteobacteria</taxon>
        <taxon>Hyphomicrobiales</taxon>
        <taxon>Rhizobiaceae</taxon>
        <taxon>Mycoplana</taxon>
    </lineage>
</organism>
<evidence type="ECO:0000256" key="1">
    <source>
        <dbReference type="ARBA" id="ARBA00004442"/>
    </source>
</evidence>
<keyword evidence="8" id="KW-0175">Coiled coil</keyword>
<dbReference type="InterPro" id="IPR051906">
    <property type="entry name" value="TolC-like"/>
</dbReference>
<gene>
    <name evidence="10" type="ORF">ACFQ33_03550</name>
</gene>
<comment type="similarity">
    <text evidence="2">Belongs to the outer membrane factor (OMF) (TC 1.B.17) family.</text>
</comment>
<protein>
    <submittedName>
        <fullName evidence="10">TolC family outer membrane protein</fullName>
    </submittedName>
</protein>
<name>A0ABW3YU34_MYCRA</name>
<evidence type="ECO:0000256" key="8">
    <source>
        <dbReference type="SAM" id="Coils"/>
    </source>
</evidence>
<keyword evidence="9" id="KW-0732">Signal</keyword>
<accession>A0ABW3YU34</accession>